<dbReference type="GO" id="GO:0003954">
    <property type="term" value="F:NADH dehydrogenase activity"/>
    <property type="evidence" value="ECO:0007669"/>
    <property type="project" value="TreeGrafter"/>
</dbReference>
<feature type="transmembrane region" description="Helical" evidence="8">
    <location>
        <begin position="31"/>
        <end position="49"/>
    </location>
</feature>
<organism evidence="10 11">
    <name type="scientific">Parasedimentitalea marina</name>
    <dbReference type="NCBI Taxonomy" id="2483033"/>
    <lineage>
        <taxon>Bacteria</taxon>
        <taxon>Pseudomonadati</taxon>
        <taxon>Pseudomonadota</taxon>
        <taxon>Alphaproteobacteria</taxon>
        <taxon>Rhodobacterales</taxon>
        <taxon>Paracoccaceae</taxon>
        <taxon>Parasedimentitalea</taxon>
    </lineage>
</organism>
<dbReference type="PANTHER" id="PTHR43507">
    <property type="entry name" value="NADH-UBIQUINONE OXIDOREDUCTASE CHAIN 4"/>
    <property type="match status" value="1"/>
</dbReference>
<dbReference type="GO" id="GO:0048039">
    <property type="term" value="F:ubiquinone binding"/>
    <property type="evidence" value="ECO:0007669"/>
    <property type="project" value="TreeGrafter"/>
</dbReference>
<evidence type="ECO:0000256" key="8">
    <source>
        <dbReference type="SAM" id="Phobius"/>
    </source>
</evidence>
<dbReference type="KEGG" id="sedi:EBB79_05185"/>
<comment type="function">
    <text evidence="1">NDH-1 shuttles electrons from NADH, via FMN and iron-sulfur (Fe-S) centers, to quinones in the respiratory chain. The immediate electron acceptor for the enzyme in this species is believed to be ubiquinone. Couples the redox reaction to proton translocation (for every two electrons transferred, four hydrogen ions are translocated across the cytoplasmic membrane), and thus conserves the redox energy in a proton gradient.</text>
</comment>
<feature type="transmembrane region" description="Helical" evidence="8">
    <location>
        <begin position="299"/>
        <end position="318"/>
    </location>
</feature>
<feature type="domain" description="NADH:quinone oxidoreductase/Mrp antiporter transmembrane" evidence="9">
    <location>
        <begin position="128"/>
        <end position="410"/>
    </location>
</feature>
<feature type="transmembrane region" description="Helical" evidence="8">
    <location>
        <begin position="164"/>
        <end position="184"/>
    </location>
</feature>
<dbReference type="PRINTS" id="PR01437">
    <property type="entry name" value="NUOXDRDTASE4"/>
</dbReference>
<dbReference type="Proteomes" id="UP000283063">
    <property type="component" value="Chromosome"/>
</dbReference>
<keyword evidence="6 8" id="KW-0472">Membrane</keyword>
<dbReference type="InterPro" id="IPR010227">
    <property type="entry name" value="NADH_Q_OxRdtase_chainM/4"/>
</dbReference>
<gene>
    <name evidence="10" type="ORF">EBB79_05185</name>
</gene>
<dbReference type="EMBL" id="CP033219">
    <property type="protein sequence ID" value="AZV80323.1"/>
    <property type="molecule type" value="Genomic_DNA"/>
</dbReference>
<dbReference type="GO" id="GO:0015990">
    <property type="term" value="P:electron transport coupled proton transport"/>
    <property type="evidence" value="ECO:0007669"/>
    <property type="project" value="TreeGrafter"/>
</dbReference>
<evidence type="ECO:0000259" key="9">
    <source>
        <dbReference type="Pfam" id="PF00361"/>
    </source>
</evidence>
<feature type="transmembrane region" description="Helical" evidence="8">
    <location>
        <begin position="269"/>
        <end position="292"/>
    </location>
</feature>
<feature type="transmembrane region" description="Helical" evidence="8">
    <location>
        <begin position="204"/>
        <end position="222"/>
    </location>
</feature>
<dbReference type="EC" id="1.6.5.11" evidence="10"/>
<dbReference type="Pfam" id="PF00361">
    <property type="entry name" value="Proton_antipo_M"/>
    <property type="match status" value="1"/>
</dbReference>
<keyword evidence="5 8" id="KW-1133">Transmembrane helix</keyword>
<dbReference type="InterPro" id="IPR003918">
    <property type="entry name" value="NADH_UbQ_OxRdtase"/>
</dbReference>
<dbReference type="NCBIfam" id="TIGR01972">
    <property type="entry name" value="NDH_I_M"/>
    <property type="match status" value="1"/>
</dbReference>
<reference evidence="10 11" key="1">
    <citation type="submission" date="2018-10" db="EMBL/GenBank/DDBJ databases">
        <title>Parasedimentitalea marina sp. nov., a psychrophilic bacterium isolated from deep seawater of the New Britain Trench.</title>
        <authorList>
            <person name="Cao J."/>
        </authorList>
    </citation>
    <scope>NUCLEOTIDE SEQUENCE [LARGE SCALE GENOMIC DNA]</scope>
    <source>
        <strain evidence="10 11">W43</strain>
    </source>
</reference>
<proteinExistence type="inferred from homology"/>
<evidence type="ECO:0000256" key="5">
    <source>
        <dbReference type="ARBA" id="ARBA00022989"/>
    </source>
</evidence>
<evidence type="ECO:0000256" key="2">
    <source>
        <dbReference type="ARBA" id="ARBA00004127"/>
    </source>
</evidence>
<dbReference type="NCBIfam" id="NF004499">
    <property type="entry name" value="PRK05846.1-3"/>
    <property type="match status" value="1"/>
</dbReference>
<evidence type="ECO:0000256" key="1">
    <source>
        <dbReference type="ARBA" id="ARBA00002378"/>
    </source>
</evidence>
<feature type="transmembrane region" description="Helical" evidence="8">
    <location>
        <begin position="6"/>
        <end position="24"/>
    </location>
</feature>
<name>A0A3T0N8G2_9RHOB</name>
<dbReference type="InterPro" id="IPR001750">
    <property type="entry name" value="ND/Mrp_TM"/>
</dbReference>
<feature type="transmembrane region" description="Helical" evidence="8">
    <location>
        <begin position="361"/>
        <end position="383"/>
    </location>
</feature>
<evidence type="ECO:0000256" key="7">
    <source>
        <dbReference type="RuleBase" id="RU000320"/>
    </source>
</evidence>
<dbReference type="GO" id="GO:0042773">
    <property type="term" value="P:ATP synthesis coupled electron transport"/>
    <property type="evidence" value="ECO:0007669"/>
    <property type="project" value="InterPro"/>
</dbReference>
<feature type="transmembrane region" description="Helical" evidence="8">
    <location>
        <begin position="395"/>
        <end position="422"/>
    </location>
</feature>
<comment type="similarity">
    <text evidence="3">Belongs to the complex I subunit 4 family.</text>
</comment>
<protein>
    <submittedName>
        <fullName evidence="10">NADH-quinone oxidoreductase subunit M</fullName>
        <ecNumber evidence="10">1.6.5.11</ecNumber>
    </submittedName>
</protein>
<keyword evidence="11" id="KW-1185">Reference proteome</keyword>
<keyword evidence="4 7" id="KW-0812">Transmembrane</keyword>
<dbReference type="OrthoDB" id="9768329at2"/>
<evidence type="ECO:0000256" key="6">
    <source>
        <dbReference type="ARBA" id="ARBA00023136"/>
    </source>
</evidence>
<dbReference type="GO" id="GO:0012505">
    <property type="term" value="C:endomembrane system"/>
    <property type="evidence" value="ECO:0007669"/>
    <property type="project" value="UniProtKB-SubCell"/>
</dbReference>
<dbReference type="GO" id="GO:0016020">
    <property type="term" value="C:membrane"/>
    <property type="evidence" value="ECO:0007669"/>
    <property type="project" value="UniProtKB-SubCell"/>
</dbReference>
<evidence type="ECO:0000256" key="4">
    <source>
        <dbReference type="ARBA" id="ARBA00022692"/>
    </source>
</evidence>
<evidence type="ECO:0000313" key="11">
    <source>
        <dbReference type="Proteomes" id="UP000283063"/>
    </source>
</evidence>
<feature type="transmembrane region" description="Helical" evidence="8">
    <location>
        <begin position="81"/>
        <end position="101"/>
    </location>
</feature>
<dbReference type="PANTHER" id="PTHR43507:SF1">
    <property type="entry name" value="NADH-UBIQUINONE OXIDOREDUCTASE CHAIN 4"/>
    <property type="match status" value="1"/>
</dbReference>
<dbReference type="AlphaFoldDB" id="A0A3T0N8G2"/>
<sequence>MGFPVLSLLILLPAAAALVVPFLRSTQAARWVALIVLLADFLLAVWVLISFDASTAAMQFGEHYAWVPSLGISYRLGVDGISVWFVLLTTLLGWICVLASWTSITTRVAEFMTCLLAMQSLMVGVFCALDMILFYILWEAMLVPMYLMIGIWGGANRVYAAFKFFLYTLAGSLLFLIGILLLYFNAGQTFDMLALMEARYPVNLQIWVFLAFLVAFAVKVPMVPLHTWLPDAHVQAPTAGSIILAGVLLKMGAYGFLRFSLPMLPDAAHYFAPLMIALSAVAIVYGGFLALVQRDIKKLIAYSSVSHMGFITLGLFTFDTMGLSGAVIQMFNHGITTGALFLCVGLIYERTHSREIASYGGLIKAVPLFGILFAGFLLASMAVPGLNGFIGELLVLAAAFGVSSWAGAAGVLGALTGAAYLLGVYRQMLLGPTAAPGDAILWDLNQRELICALPLLMFVVWFGLYPKPFLNILQPSLDHLMIQTTLSVVTP</sequence>
<accession>A0A3T0N8G2</accession>
<evidence type="ECO:0000256" key="3">
    <source>
        <dbReference type="ARBA" id="ARBA00009025"/>
    </source>
</evidence>
<dbReference type="GO" id="GO:0008137">
    <property type="term" value="F:NADH dehydrogenase (ubiquinone) activity"/>
    <property type="evidence" value="ECO:0007669"/>
    <property type="project" value="InterPro"/>
</dbReference>
<comment type="subcellular location">
    <subcellularLocation>
        <location evidence="2">Endomembrane system</location>
        <topology evidence="2">Multi-pass membrane protein</topology>
    </subcellularLocation>
    <subcellularLocation>
        <location evidence="7">Membrane</location>
        <topology evidence="7">Multi-pass membrane protein</topology>
    </subcellularLocation>
</comment>
<feature type="transmembrane region" description="Helical" evidence="8">
    <location>
        <begin position="330"/>
        <end position="349"/>
    </location>
</feature>
<evidence type="ECO:0000313" key="10">
    <source>
        <dbReference type="EMBL" id="AZV80323.1"/>
    </source>
</evidence>
<keyword evidence="10" id="KW-0560">Oxidoreductase</keyword>
<feature type="transmembrane region" description="Helical" evidence="8">
    <location>
        <begin position="449"/>
        <end position="466"/>
    </location>
</feature>